<dbReference type="Pfam" id="PF20469">
    <property type="entry name" value="OLD-like_TOPRIM"/>
    <property type="match status" value="1"/>
</dbReference>
<dbReference type="InterPro" id="IPR034139">
    <property type="entry name" value="TOPRIM_OLD"/>
</dbReference>
<dbReference type="CDD" id="cd01026">
    <property type="entry name" value="TOPRIM_OLD"/>
    <property type="match status" value="1"/>
</dbReference>
<dbReference type="AlphaFoldDB" id="A0A2X2VDW2"/>
<name>A0A2X2VDW2_CITKO</name>
<feature type="domain" description="Endonuclease GajA/Old nuclease/RecF-like AAA" evidence="1">
    <location>
        <begin position="1"/>
        <end position="381"/>
    </location>
</feature>
<dbReference type="InterPro" id="IPR041685">
    <property type="entry name" value="AAA_GajA/Old/RecF-like"/>
</dbReference>
<evidence type="ECO:0000313" key="4">
    <source>
        <dbReference type="Proteomes" id="UP000251584"/>
    </source>
</evidence>
<evidence type="ECO:0000259" key="2">
    <source>
        <dbReference type="Pfam" id="PF20469"/>
    </source>
</evidence>
<dbReference type="PANTHER" id="PTHR43581">
    <property type="entry name" value="ATP/GTP PHOSPHATASE"/>
    <property type="match status" value="1"/>
</dbReference>
<feature type="domain" description="OLD protein-like TOPRIM" evidence="2">
    <location>
        <begin position="429"/>
        <end position="496"/>
    </location>
</feature>
<accession>A0A2X2VDW2</accession>
<dbReference type="SUPFAM" id="SSF52540">
    <property type="entry name" value="P-loop containing nucleoside triphosphate hydrolases"/>
    <property type="match status" value="1"/>
</dbReference>
<reference evidence="3 4" key="1">
    <citation type="submission" date="2018-06" db="EMBL/GenBank/DDBJ databases">
        <authorList>
            <consortium name="Pathogen Informatics"/>
            <person name="Doyle S."/>
        </authorList>
    </citation>
    <scope>NUCLEOTIDE SEQUENCE [LARGE SCALE GENOMIC DNA]</scope>
    <source>
        <strain evidence="3 4">NCTC10786</strain>
    </source>
</reference>
<evidence type="ECO:0000313" key="3">
    <source>
        <dbReference type="EMBL" id="SQB29062.1"/>
    </source>
</evidence>
<dbReference type="PANTHER" id="PTHR43581:SF4">
    <property type="entry name" value="ATP_GTP PHOSPHATASE"/>
    <property type="match status" value="1"/>
</dbReference>
<dbReference type="InterPro" id="IPR051396">
    <property type="entry name" value="Bact_Antivir_Def_Nuclease"/>
</dbReference>
<dbReference type="Gene3D" id="3.40.50.300">
    <property type="entry name" value="P-loop containing nucleotide triphosphate hydrolases"/>
    <property type="match status" value="1"/>
</dbReference>
<gene>
    <name evidence="3" type="ORF">NCTC10786_02835</name>
</gene>
<proteinExistence type="predicted"/>
<dbReference type="Proteomes" id="UP000251584">
    <property type="component" value="Unassembled WGS sequence"/>
</dbReference>
<dbReference type="InterPro" id="IPR027417">
    <property type="entry name" value="P-loop_NTPase"/>
</dbReference>
<evidence type="ECO:0000259" key="1">
    <source>
        <dbReference type="Pfam" id="PF13175"/>
    </source>
</evidence>
<dbReference type="Pfam" id="PF13175">
    <property type="entry name" value="AAA_15"/>
    <property type="match status" value="1"/>
</dbReference>
<dbReference type="EMBL" id="UAVY01000004">
    <property type="protein sequence ID" value="SQB29062.1"/>
    <property type="molecule type" value="Genomic_DNA"/>
</dbReference>
<protein>
    <submittedName>
        <fullName evidence="3">Recombination protein F</fullName>
    </submittedName>
</protein>
<organism evidence="3 4">
    <name type="scientific">Citrobacter koseri</name>
    <name type="common">Citrobacter diversus</name>
    <dbReference type="NCBI Taxonomy" id="545"/>
    <lineage>
        <taxon>Bacteria</taxon>
        <taxon>Pseudomonadati</taxon>
        <taxon>Pseudomonadota</taxon>
        <taxon>Gammaproteobacteria</taxon>
        <taxon>Enterobacterales</taxon>
        <taxon>Enterobacteriaceae</taxon>
        <taxon>Citrobacter</taxon>
    </lineage>
</organism>
<sequence>MYISKLSINNFRNFHRAEFNFNKGVNTLLGENASGKSNAFHALRLLLDDSLSRSATKLKESDFCRKLSNWKGHWIIISIELNELSSHESIRTIKHLTGKMSDENEGKLSLYFRPSYKFRRDLYINNGDPEAIEKILSTITIDDYETILTGRASVDFLNEQVYLSLVGDFKGYSFPNPDDEKFDLYGTKVFPIYDEVSFTFIKALRDVVSDLKNHRVSPLLALLKNLGEKLTPHDSKEIVEKVTGLNTLISGLDEVTKVSKGVQNTLNKTIGYTFSPLVGIESSLPEDIEELVQKLSLVVGDNYNGVYKGDISELSLGGANLIYMALKLYEYEVKQSTDKAAQILLIEEPEAHIHTHIQKTLFEKYSGDKTQVFLTTHSAHISSVSKISNMNILSLQSGIADVFQPYKGLDPNECSRIERYLNATRSTLLFAKGVILVEGDAELILIPAMVKKVFGLSLDELGLSLISMDSAFFDHISKLFHNLRIRKRCAIITDLDSAFVELPEDSDDDDDIMKGYRNSEIAGTQRKVSLDTAILHNNYISAHYAKHTFEVDFLKSNNALEYIRTLSKIYTRKFDIDKSKGILKHYESSEAAVEVLRLAKKEGKGWLSLLVSEEVNSLTFIPDYILKAIAFALDPGLSDSVFKKMCDYRLNNDIVHDNEKEKVSDFFKVENNDSGYVEYFMDSIPEDDLSKLINYFDGYKS</sequence>